<dbReference type="GO" id="GO:0000329">
    <property type="term" value="C:fungal-type vacuole membrane"/>
    <property type="evidence" value="ECO:0007669"/>
    <property type="project" value="TreeGrafter"/>
</dbReference>
<accession>A0A9P4M5R5</accession>
<dbReference type="Pfam" id="PF02469">
    <property type="entry name" value="Fasciclin"/>
    <property type="match status" value="2"/>
</dbReference>
<feature type="domain" description="FAS1" evidence="3">
    <location>
        <begin position="173"/>
        <end position="301"/>
    </location>
</feature>
<dbReference type="AlphaFoldDB" id="A0A9P4M5R5"/>
<keyword evidence="5" id="KW-1185">Reference proteome</keyword>
<evidence type="ECO:0000259" key="3">
    <source>
        <dbReference type="PROSITE" id="PS50213"/>
    </source>
</evidence>
<gene>
    <name evidence="4" type="ORF">NA57DRAFT_59566</name>
</gene>
<evidence type="ECO:0000256" key="1">
    <source>
        <dbReference type="SAM" id="MobiDB-lite"/>
    </source>
</evidence>
<dbReference type="SMART" id="SM00554">
    <property type="entry name" value="FAS1"/>
    <property type="match status" value="2"/>
</dbReference>
<sequence>MISKRLAALAALAGATLAQSSGDLATVLNATDGASTIGQVVSQLSGFLDAIDGKTNLTFIAPNDTAIAQFLNSSQGRAASDAGDDYLVNLLLYHTINGGYKNITDYFVAHTLLTSNALTNVSGGQFVGAYYDDDENVTSFLSADYNTSDASLAPLSFAQGWIYIIDSVLSIPEVFSEVAVAKDFNGTSFAAALDNTGLTEQFNWLHDVTYFLPLDAGWATVDEALAQLSKDNLTEVLKYHVADQILLFDDWTNGTQVTTLQGQTITFTQTPDEEWFVNNAGVSGVDYFSSGGVVVLLDSVLNPYSPWAPPRNGTDGDGVPAWPVSNATSTGAGGSSTASATGSVATATYTGASVPLKVGAVGTAVFLGHAALSLLF</sequence>
<feature type="region of interest" description="Disordered" evidence="1">
    <location>
        <begin position="311"/>
        <end position="339"/>
    </location>
</feature>
<dbReference type="Gene3D" id="2.30.180.10">
    <property type="entry name" value="FAS1 domain"/>
    <property type="match status" value="2"/>
</dbReference>
<dbReference type="OrthoDB" id="286301at2759"/>
<evidence type="ECO:0000313" key="5">
    <source>
        <dbReference type="Proteomes" id="UP000799772"/>
    </source>
</evidence>
<dbReference type="PROSITE" id="PS50213">
    <property type="entry name" value="FAS1"/>
    <property type="match status" value="2"/>
</dbReference>
<dbReference type="SUPFAM" id="SSF82153">
    <property type="entry name" value="FAS1 domain"/>
    <property type="match status" value="2"/>
</dbReference>
<evidence type="ECO:0000256" key="2">
    <source>
        <dbReference type="SAM" id="SignalP"/>
    </source>
</evidence>
<dbReference type="InterPro" id="IPR036378">
    <property type="entry name" value="FAS1_dom_sf"/>
</dbReference>
<protein>
    <submittedName>
        <fullName evidence="4">FAS1 domain-containing protein</fullName>
    </submittedName>
</protein>
<dbReference type="Proteomes" id="UP000799772">
    <property type="component" value="Unassembled WGS sequence"/>
</dbReference>
<feature type="domain" description="FAS1" evidence="3">
    <location>
        <begin position="21"/>
        <end position="169"/>
    </location>
</feature>
<proteinExistence type="predicted"/>
<name>A0A9P4M5R5_9PEZI</name>
<organism evidence="4 5">
    <name type="scientific">Rhizodiscina lignyota</name>
    <dbReference type="NCBI Taxonomy" id="1504668"/>
    <lineage>
        <taxon>Eukaryota</taxon>
        <taxon>Fungi</taxon>
        <taxon>Dikarya</taxon>
        <taxon>Ascomycota</taxon>
        <taxon>Pezizomycotina</taxon>
        <taxon>Dothideomycetes</taxon>
        <taxon>Pleosporomycetidae</taxon>
        <taxon>Aulographales</taxon>
        <taxon>Rhizodiscinaceae</taxon>
        <taxon>Rhizodiscina</taxon>
    </lineage>
</organism>
<reference evidence="4" key="1">
    <citation type="journal article" date="2020" name="Stud. Mycol.">
        <title>101 Dothideomycetes genomes: a test case for predicting lifestyles and emergence of pathogens.</title>
        <authorList>
            <person name="Haridas S."/>
            <person name="Albert R."/>
            <person name="Binder M."/>
            <person name="Bloem J."/>
            <person name="Labutti K."/>
            <person name="Salamov A."/>
            <person name="Andreopoulos B."/>
            <person name="Baker S."/>
            <person name="Barry K."/>
            <person name="Bills G."/>
            <person name="Bluhm B."/>
            <person name="Cannon C."/>
            <person name="Castanera R."/>
            <person name="Culley D."/>
            <person name="Daum C."/>
            <person name="Ezra D."/>
            <person name="Gonzalez J."/>
            <person name="Henrissat B."/>
            <person name="Kuo A."/>
            <person name="Liang C."/>
            <person name="Lipzen A."/>
            <person name="Lutzoni F."/>
            <person name="Magnuson J."/>
            <person name="Mondo S."/>
            <person name="Nolan M."/>
            <person name="Ohm R."/>
            <person name="Pangilinan J."/>
            <person name="Park H.-J."/>
            <person name="Ramirez L."/>
            <person name="Alfaro M."/>
            <person name="Sun H."/>
            <person name="Tritt A."/>
            <person name="Yoshinaga Y."/>
            <person name="Zwiers L.-H."/>
            <person name="Turgeon B."/>
            <person name="Goodwin S."/>
            <person name="Spatafora J."/>
            <person name="Crous P."/>
            <person name="Grigoriev I."/>
        </authorList>
    </citation>
    <scope>NUCLEOTIDE SEQUENCE</scope>
    <source>
        <strain evidence="4">CBS 133067</strain>
    </source>
</reference>
<dbReference type="PANTHER" id="PTHR10900">
    <property type="entry name" value="PERIOSTIN-RELATED"/>
    <property type="match status" value="1"/>
</dbReference>
<comment type="caution">
    <text evidence="4">The sequence shown here is derived from an EMBL/GenBank/DDBJ whole genome shotgun (WGS) entry which is preliminary data.</text>
</comment>
<feature type="chain" id="PRO_5040424068" evidence="2">
    <location>
        <begin position="19"/>
        <end position="376"/>
    </location>
</feature>
<feature type="compositionally biased region" description="Low complexity" evidence="1">
    <location>
        <begin position="325"/>
        <end position="339"/>
    </location>
</feature>
<dbReference type="GO" id="GO:0016236">
    <property type="term" value="P:macroautophagy"/>
    <property type="evidence" value="ECO:0007669"/>
    <property type="project" value="TreeGrafter"/>
</dbReference>
<dbReference type="InterPro" id="IPR000782">
    <property type="entry name" value="FAS1_domain"/>
</dbReference>
<dbReference type="InterPro" id="IPR050904">
    <property type="entry name" value="Adhesion/Biosynth-related"/>
</dbReference>
<dbReference type="PANTHER" id="PTHR10900:SF77">
    <property type="entry name" value="FI19380P1"/>
    <property type="match status" value="1"/>
</dbReference>
<keyword evidence="2" id="KW-0732">Signal</keyword>
<dbReference type="EMBL" id="ML978131">
    <property type="protein sequence ID" value="KAF2095577.1"/>
    <property type="molecule type" value="Genomic_DNA"/>
</dbReference>
<evidence type="ECO:0000313" key="4">
    <source>
        <dbReference type="EMBL" id="KAF2095577.1"/>
    </source>
</evidence>
<feature type="signal peptide" evidence="2">
    <location>
        <begin position="1"/>
        <end position="18"/>
    </location>
</feature>